<dbReference type="AlphaFoldDB" id="A0A3E1PA62"/>
<sequence length="72" mass="8313">MKMNNVQRNHMPNSYKVTAHTIKELADLYGVSRAIIKTWLKPFEVEIGPRQGYYYTVAQITIIYSKIGPPPM</sequence>
<proteinExistence type="predicted"/>
<protein>
    <submittedName>
        <fullName evidence="1">MerR family transcriptional regulator</fullName>
    </submittedName>
</protein>
<organism evidence="1 2">
    <name type="scientific">Chitinophaga silvisoli</name>
    <dbReference type="NCBI Taxonomy" id="2291814"/>
    <lineage>
        <taxon>Bacteria</taxon>
        <taxon>Pseudomonadati</taxon>
        <taxon>Bacteroidota</taxon>
        <taxon>Chitinophagia</taxon>
        <taxon>Chitinophagales</taxon>
        <taxon>Chitinophagaceae</taxon>
        <taxon>Chitinophaga</taxon>
    </lineage>
</organism>
<evidence type="ECO:0000313" key="1">
    <source>
        <dbReference type="EMBL" id="RFM37051.1"/>
    </source>
</evidence>
<evidence type="ECO:0000313" key="2">
    <source>
        <dbReference type="Proteomes" id="UP000261174"/>
    </source>
</evidence>
<dbReference type="EMBL" id="QTJV01000001">
    <property type="protein sequence ID" value="RFM37051.1"/>
    <property type="molecule type" value="Genomic_DNA"/>
</dbReference>
<dbReference type="GO" id="GO:0006355">
    <property type="term" value="P:regulation of DNA-templated transcription"/>
    <property type="evidence" value="ECO:0007669"/>
    <property type="project" value="InterPro"/>
</dbReference>
<keyword evidence="2" id="KW-1185">Reference proteome</keyword>
<comment type="caution">
    <text evidence="1">The sequence shown here is derived from an EMBL/GenBank/DDBJ whole genome shotgun (WGS) entry which is preliminary data.</text>
</comment>
<dbReference type="GO" id="GO:0003677">
    <property type="term" value="F:DNA binding"/>
    <property type="evidence" value="ECO:0007669"/>
    <property type="project" value="InterPro"/>
</dbReference>
<reference evidence="1 2" key="1">
    <citation type="submission" date="2018-08" db="EMBL/GenBank/DDBJ databases">
        <title>Chitinophaga sp. K20C18050901, a novel bacterium isolated from forest soil.</title>
        <authorList>
            <person name="Wang C."/>
        </authorList>
    </citation>
    <scope>NUCLEOTIDE SEQUENCE [LARGE SCALE GENOMIC DNA]</scope>
    <source>
        <strain evidence="1 2">K20C18050901</strain>
    </source>
</reference>
<dbReference type="Proteomes" id="UP000261174">
    <property type="component" value="Unassembled WGS sequence"/>
</dbReference>
<name>A0A3E1PA62_9BACT</name>
<accession>A0A3E1PA62</accession>
<gene>
    <name evidence="1" type="ORF">DXN04_06010</name>
</gene>